<protein>
    <submittedName>
        <fullName evidence="1">Uncharacterized protein</fullName>
    </submittedName>
</protein>
<keyword evidence="2" id="KW-1185">Reference proteome</keyword>
<name>A0ACB9PD84_BAUVA</name>
<evidence type="ECO:0000313" key="1">
    <source>
        <dbReference type="EMBL" id="KAI4346438.1"/>
    </source>
</evidence>
<evidence type="ECO:0000313" key="2">
    <source>
        <dbReference type="Proteomes" id="UP000828941"/>
    </source>
</evidence>
<comment type="caution">
    <text evidence="1">The sequence shown here is derived from an EMBL/GenBank/DDBJ whole genome shotgun (WGS) entry which is preliminary data.</text>
</comment>
<accession>A0ACB9PD84</accession>
<gene>
    <name evidence="1" type="ORF">L6164_007334</name>
</gene>
<reference evidence="1 2" key="1">
    <citation type="journal article" date="2022" name="DNA Res.">
        <title>Chromosomal-level genome assembly of the orchid tree Bauhinia variegata (Leguminosae; Cercidoideae) supports the allotetraploid origin hypothesis of Bauhinia.</title>
        <authorList>
            <person name="Zhong Y."/>
            <person name="Chen Y."/>
            <person name="Zheng D."/>
            <person name="Pang J."/>
            <person name="Liu Y."/>
            <person name="Luo S."/>
            <person name="Meng S."/>
            <person name="Qian L."/>
            <person name="Wei D."/>
            <person name="Dai S."/>
            <person name="Zhou R."/>
        </authorList>
    </citation>
    <scope>NUCLEOTIDE SEQUENCE [LARGE SCALE GENOMIC DNA]</scope>
    <source>
        <strain evidence="1">BV-YZ2020</strain>
    </source>
</reference>
<sequence length="526" mass="58531">MIMQNPEMDQQDQRKTSSMEDSATMTIEFLRARLLSERSVSRSARQRADELSKRVTELEEQLKVVTIQRKMAQKATVDVLAILDSQGISDGSEDFDLGSDQEIPYESGVGNDSVKEDPRLMSSRGRRHRSDEFSGSALDSSLVPGGSLSWKGHVDSPHSLEKYKTSNVRRRSSFSSVSSSPKHRLGKSCRQIHREARSVVEESRGKPLKIDSQENEVVCSSEGFPNCLDSGSNIRIESKIQDEVETKVKVANDNRDSGYGRENDMEKALELQAQLIGQFEAMEKAQREWEQKFRENNNSTPESCDLGNHSDITEERDDSNAQTPCSARLVTSNSQEAKTEAGDMLLPEEMSKAEPIENIHNSHDDTRGSHNQKSTAFTNSGSPSQKTSHSLLNGKQNYVSSENGNCQPSDRLHQGSHTHGSPQYDKPTSSLQNDVHNGLPQIDASRTKNDQYALVLHGQTQFSGVLESLKQARLSLQQEISRMPLIESGYNGKAIKPSSSLSKSDERYEIPIGSSGLFRLPTDFFC</sequence>
<organism evidence="1 2">
    <name type="scientific">Bauhinia variegata</name>
    <name type="common">Purple orchid tree</name>
    <name type="synonym">Phanera variegata</name>
    <dbReference type="NCBI Taxonomy" id="167791"/>
    <lineage>
        <taxon>Eukaryota</taxon>
        <taxon>Viridiplantae</taxon>
        <taxon>Streptophyta</taxon>
        <taxon>Embryophyta</taxon>
        <taxon>Tracheophyta</taxon>
        <taxon>Spermatophyta</taxon>
        <taxon>Magnoliopsida</taxon>
        <taxon>eudicotyledons</taxon>
        <taxon>Gunneridae</taxon>
        <taxon>Pentapetalae</taxon>
        <taxon>rosids</taxon>
        <taxon>fabids</taxon>
        <taxon>Fabales</taxon>
        <taxon>Fabaceae</taxon>
        <taxon>Cercidoideae</taxon>
        <taxon>Cercideae</taxon>
        <taxon>Bauhiniinae</taxon>
        <taxon>Bauhinia</taxon>
    </lineage>
</organism>
<dbReference type="Proteomes" id="UP000828941">
    <property type="component" value="Chromosome 4"/>
</dbReference>
<proteinExistence type="predicted"/>
<dbReference type="EMBL" id="CM039429">
    <property type="protein sequence ID" value="KAI4346438.1"/>
    <property type="molecule type" value="Genomic_DNA"/>
</dbReference>